<feature type="domain" description="D-isomer specific 2-hydroxyacid dehydrogenase catalytic" evidence="5">
    <location>
        <begin position="10"/>
        <end position="302"/>
    </location>
</feature>
<dbReference type="CDD" id="cd05300">
    <property type="entry name" value="2-Hacid_dh_1"/>
    <property type="match status" value="1"/>
</dbReference>
<dbReference type="InterPro" id="IPR006139">
    <property type="entry name" value="D-isomer_2_OHA_DH_cat_dom"/>
</dbReference>
<dbReference type="SUPFAM" id="SSF51735">
    <property type="entry name" value="NAD(P)-binding Rossmann-fold domains"/>
    <property type="match status" value="1"/>
</dbReference>
<gene>
    <name evidence="7" type="ORF">L2716_16485</name>
</gene>
<evidence type="ECO:0000313" key="7">
    <source>
        <dbReference type="EMBL" id="MCF6139336.1"/>
    </source>
</evidence>
<evidence type="ECO:0000256" key="1">
    <source>
        <dbReference type="ARBA" id="ARBA00005854"/>
    </source>
</evidence>
<dbReference type="Pfam" id="PF00389">
    <property type="entry name" value="2-Hacid_dh"/>
    <property type="match status" value="1"/>
</dbReference>
<dbReference type="Pfam" id="PF02826">
    <property type="entry name" value="2-Hacid_dh_C"/>
    <property type="match status" value="1"/>
</dbReference>
<protein>
    <submittedName>
        <fullName evidence="7">D-2-hydroxyacid dehydrogenase</fullName>
    </submittedName>
</protein>
<dbReference type="SUPFAM" id="SSF52283">
    <property type="entry name" value="Formate/glycerate dehydrogenase catalytic domain-like"/>
    <property type="match status" value="1"/>
</dbReference>
<proteinExistence type="inferred from homology"/>
<evidence type="ECO:0000256" key="4">
    <source>
        <dbReference type="RuleBase" id="RU003719"/>
    </source>
</evidence>
<keyword evidence="3" id="KW-0520">NAD</keyword>
<evidence type="ECO:0000256" key="3">
    <source>
        <dbReference type="ARBA" id="ARBA00023027"/>
    </source>
</evidence>
<evidence type="ECO:0000313" key="8">
    <source>
        <dbReference type="Proteomes" id="UP001649381"/>
    </source>
</evidence>
<sequence length="316" mass="35929">MFIVSSAKIRSRIQETLLKDYPNINFQFCKNIDEAEEYLPKAEVLLTYGEDLTSEMIQKASKLQWIHVLSAGLDKMPAKSIADRDILVTNARGIHQIPMGEYTIAMMLQVVRSLAEIRQNQADKVWSRRIPMNELHGKTIGVLGAGAIGSEIARLAKAFNMKTIGMNRSGRSVEYFDEVVMMEDLNDILDRVDFLVSVLPKTIETESLLKKEHFEKMQEHAVFINIGRGTTVDQEGLIEAMNEKQIAHAVLDVMVEEPLPTDSTLWEMKNVTITPHISGVTPQYQDRAIEQFKRNLHVYQTGEGNYMNKIDLNRGY</sequence>
<feature type="domain" description="D-isomer specific 2-hydroxyacid dehydrogenase NAD-binding" evidence="6">
    <location>
        <begin position="104"/>
        <end position="278"/>
    </location>
</feature>
<organism evidence="7 8">
    <name type="scientific">Pseudalkalibacillus berkeleyi</name>
    <dbReference type="NCBI Taxonomy" id="1069813"/>
    <lineage>
        <taxon>Bacteria</taxon>
        <taxon>Bacillati</taxon>
        <taxon>Bacillota</taxon>
        <taxon>Bacilli</taxon>
        <taxon>Bacillales</taxon>
        <taxon>Fictibacillaceae</taxon>
        <taxon>Pseudalkalibacillus</taxon>
    </lineage>
</organism>
<dbReference type="PANTHER" id="PTHR43333:SF1">
    <property type="entry name" value="D-ISOMER SPECIFIC 2-HYDROXYACID DEHYDROGENASE NAD-BINDING DOMAIN-CONTAINING PROTEIN"/>
    <property type="match status" value="1"/>
</dbReference>
<evidence type="ECO:0000256" key="2">
    <source>
        <dbReference type="ARBA" id="ARBA00023002"/>
    </source>
</evidence>
<keyword evidence="8" id="KW-1185">Reference proteome</keyword>
<keyword evidence="2 4" id="KW-0560">Oxidoreductase</keyword>
<dbReference type="InterPro" id="IPR006140">
    <property type="entry name" value="D-isomer_DH_NAD-bd"/>
</dbReference>
<dbReference type="RefSeq" id="WP_236338096.1">
    <property type="nucleotide sequence ID" value="NZ_JAKIJS010000002.1"/>
</dbReference>
<comment type="caution">
    <text evidence="7">The sequence shown here is derived from an EMBL/GenBank/DDBJ whole genome shotgun (WGS) entry which is preliminary data.</text>
</comment>
<comment type="similarity">
    <text evidence="1 4">Belongs to the D-isomer specific 2-hydroxyacid dehydrogenase family.</text>
</comment>
<dbReference type="Gene3D" id="3.40.50.720">
    <property type="entry name" value="NAD(P)-binding Rossmann-like Domain"/>
    <property type="match status" value="2"/>
</dbReference>
<dbReference type="PANTHER" id="PTHR43333">
    <property type="entry name" value="2-HACID_DH_C DOMAIN-CONTAINING PROTEIN"/>
    <property type="match status" value="1"/>
</dbReference>
<name>A0ABS9H5E4_9BACL</name>
<reference evidence="7 8" key="1">
    <citation type="submission" date="2022-01" db="EMBL/GenBank/DDBJ databases">
        <title>Alkalihalobacillus sp. EGI L200015, a novel bacterium isolated from a salt lake sediment.</title>
        <authorList>
            <person name="Gao L."/>
            <person name="Fang B.-Z."/>
            <person name="Li W.-J."/>
        </authorList>
    </citation>
    <scope>NUCLEOTIDE SEQUENCE [LARGE SCALE GENOMIC DNA]</scope>
    <source>
        <strain evidence="7 8">KCTC 12718</strain>
    </source>
</reference>
<dbReference type="Proteomes" id="UP001649381">
    <property type="component" value="Unassembled WGS sequence"/>
</dbReference>
<dbReference type="EMBL" id="JAKIJS010000002">
    <property type="protein sequence ID" value="MCF6139336.1"/>
    <property type="molecule type" value="Genomic_DNA"/>
</dbReference>
<evidence type="ECO:0000259" key="6">
    <source>
        <dbReference type="Pfam" id="PF02826"/>
    </source>
</evidence>
<dbReference type="InterPro" id="IPR036291">
    <property type="entry name" value="NAD(P)-bd_dom_sf"/>
</dbReference>
<accession>A0ABS9H5E4</accession>
<evidence type="ECO:0000259" key="5">
    <source>
        <dbReference type="Pfam" id="PF00389"/>
    </source>
</evidence>